<evidence type="ECO:0000256" key="1">
    <source>
        <dbReference type="SAM" id="MobiDB-lite"/>
    </source>
</evidence>
<reference evidence="2 3" key="1">
    <citation type="journal article" date="2018" name="Front. Microbiol.">
        <title>Genome-Wide Analysis of Corynespora cassiicola Leaf Fall Disease Putative Effectors.</title>
        <authorList>
            <person name="Lopez D."/>
            <person name="Ribeiro S."/>
            <person name="Label P."/>
            <person name="Fumanal B."/>
            <person name="Venisse J.S."/>
            <person name="Kohler A."/>
            <person name="de Oliveira R.R."/>
            <person name="Labutti K."/>
            <person name="Lipzen A."/>
            <person name="Lail K."/>
            <person name="Bauer D."/>
            <person name="Ohm R.A."/>
            <person name="Barry K.W."/>
            <person name="Spatafora J."/>
            <person name="Grigoriev I.V."/>
            <person name="Martin F.M."/>
            <person name="Pujade-Renaud V."/>
        </authorList>
    </citation>
    <scope>NUCLEOTIDE SEQUENCE [LARGE SCALE GENOMIC DNA]</scope>
    <source>
        <strain evidence="2 3">Philippines</strain>
    </source>
</reference>
<dbReference type="Proteomes" id="UP000240883">
    <property type="component" value="Unassembled WGS sequence"/>
</dbReference>
<name>A0A2T2NTH4_CORCC</name>
<feature type="compositionally biased region" description="Low complexity" evidence="1">
    <location>
        <begin position="42"/>
        <end position="60"/>
    </location>
</feature>
<dbReference type="EMBL" id="KZ678133">
    <property type="protein sequence ID" value="PSN68679.1"/>
    <property type="molecule type" value="Genomic_DNA"/>
</dbReference>
<evidence type="ECO:0008006" key="4">
    <source>
        <dbReference type="Google" id="ProtNLM"/>
    </source>
</evidence>
<evidence type="ECO:0000313" key="3">
    <source>
        <dbReference type="Proteomes" id="UP000240883"/>
    </source>
</evidence>
<evidence type="ECO:0000313" key="2">
    <source>
        <dbReference type="EMBL" id="PSN68679.1"/>
    </source>
</evidence>
<gene>
    <name evidence="2" type="ORF">BS50DRAFT_322434</name>
</gene>
<accession>A0A2T2NTH4</accession>
<proteinExistence type="predicted"/>
<dbReference type="OrthoDB" id="424402at2759"/>
<keyword evidence="3" id="KW-1185">Reference proteome</keyword>
<feature type="compositionally biased region" description="Low complexity" evidence="1">
    <location>
        <begin position="16"/>
        <end position="25"/>
    </location>
</feature>
<feature type="compositionally biased region" description="Low complexity" evidence="1">
    <location>
        <begin position="82"/>
        <end position="91"/>
    </location>
</feature>
<sequence length="294" mass="31694">MPSPQLFPPSEKEGGTTMPTETTITSSDGPTLPIIGATTEHANTTAPATQPAPSTTTNPAKPSSQRPTKKQKVAPTDPNPAAPERAPNPELEPLRAPWMLLPAELRAAADKRLSAGGEETAWSARCVPVVFTRNQNVRAGINRLKTYLGAYRNPASSIEMPDALGREDLLIAVSAMGEATVKLVGILEMVRRVVGVREGQAGDVRIWYMYTVLGSQSVVKKARKDVGKDGGEKEDKMELDEEETFVPLDSVREAKSETKKVPVLTVWLAKKPVPELKNAFGEQTFQATSIQEGG</sequence>
<dbReference type="AlphaFoldDB" id="A0A2T2NTH4"/>
<protein>
    <recommendedName>
        <fullName evidence="4">DNA/RNA-binding protein Alba-like domain-containing protein</fullName>
    </recommendedName>
</protein>
<organism evidence="2 3">
    <name type="scientific">Corynespora cassiicola Philippines</name>
    <dbReference type="NCBI Taxonomy" id="1448308"/>
    <lineage>
        <taxon>Eukaryota</taxon>
        <taxon>Fungi</taxon>
        <taxon>Dikarya</taxon>
        <taxon>Ascomycota</taxon>
        <taxon>Pezizomycotina</taxon>
        <taxon>Dothideomycetes</taxon>
        <taxon>Pleosporomycetidae</taxon>
        <taxon>Pleosporales</taxon>
        <taxon>Corynesporascaceae</taxon>
        <taxon>Corynespora</taxon>
    </lineage>
</organism>
<feature type="region of interest" description="Disordered" evidence="1">
    <location>
        <begin position="1"/>
        <end position="91"/>
    </location>
</feature>